<keyword evidence="3" id="KW-0560">Oxidoreductase</keyword>
<proteinExistence type="predicted"/>
<evidence type="ECO:0000313" key="4">
    <source>
        <dbReference type="EMBL" id="KAF9630392.1"/>
    </source>
</evidence>
<dbReference type="InterPro" id="IPR036188">
    <property type="entry name" value="FAD/NAD-bd_sf"/>
</dbReference>
<organism evidence="4 5">
    <name type="scientific">Lasiodiplodia theobromae</name>
    <dbReference type="NCBI Taxonomy" id="45133"/>
    <lineage>
        <taxon>Eukaryota</taxon>
        <taxon>Fungi</taxon>
        <taxon>Dikarya</taxon>
        <taxon>Ascomycota</taxon>
        <taxon>Pezizomycotina</taxon>
        <taxon>Dothideomycetes</taxon>
        <taxon>Dothideomycetes incertae sedis</taxon>
        <taxon>Botryosphaeriales</taxon>
        <taxon>Botryosphaeriaceae</taxon>
        <taxon>Lasiodiplodia</taxon>
    </lineage>
</organism>
<evidence type="ECO:0000313" key="5">
    <source>
        <dbReference type="Proteomes" id="UP000627934"/>
    </source>
</evidence>
<dbReference type="EMBL" id="MDYX01000040">
    <property type="protein sequence ID" value="KAF9630392.1"/>
    <property type="molecule type" value="Genomic_DNA"/>
</dbReference>
<dbReference type="AlphaFoldDB" id="A0A8H7ISC0"/>
<gene>
    <name evidence="4" type="ORF">BFW01_g954</name>
</gene>
<dbReference type="SUPFAM" id="SSF51905">
    <property type="entry name" value="FAD/NAD(P)-binding domain"/>
    <property type="match status" value="1"/>
</dbReference>
<accession>A0A8H7ISC0</accession>
<name>A0A8H7ISC0_9PEZI</name>
<comment type="caution">
    <text evidence="4">The sequence shown here is derived from an EMBL/GenBank/DDBJ whole genome shotgun (WGS) entry which is preliminary data.</text>
</comment>
<evidence type="ECO:0000256" key="3">
    <source>
        <dbReference type="ARBA" id="ARBA00023002"/>
    </source>
</evidence>
<keyword evidence="2" id="KW-0274">FAD</keyword>
<dbReference type="PANTHER" id="PTHR23023">
    <property type="entry name" value="DIMETHYLANILINE MONOOXYGENASE"/>
    <property type="match status" value="1"/>
</dbReference>
<reference evidence="4" key="1">
    <citation type="submission" date="2016-08" db="EMBL/GenBank/DDBJ databases">
        <authorList>
            <person name="Yan J."/>
        </authorList>
    </citation>
    <scope>NUCLEOTIDE SEQUENCE</scope>
    <source>
        <strain evidence="4">CSS-01s</strain>
    </source>
</reference>
<sequence>MPRYPTSPEFWRTIIHSIDFPNHFSNIAMPDSHTLIIGGGKSAWDVAYTCATQPSSTATMLIQPSGNGPAWTSPAHVTPLRLWFEKLVSTRFFGFLAPCPRAEGSGVVVEAFWGALGADIIRLNKLEEHTETIELRPWKNTFDLGNAPSILTYPTSLLGLVKEGRIKIVIDEVARFEEVSEVLLKGGKRLRADAVVCAAGWKAGCTLKFKPASLERELGLPSMGEPGVGNIALAERVEADLHAQFPFLEGHDTSRTHNPVPELRYAPSADGRPICPTYRLCRFLIPLSDFHRRSIGFAGVAQSLGNASCAYLQSIWLAAYLDESISLPPTSIDQLEYDLYRDAQYCALRSAMAYGNKFPDLVFDSLP</sequence>
<evidence type="ECO:0000256" key="2">
    <source>
        <dbReference type="ARBA" id="ARBA00022827"/>
    </source>
</evidence>
<evidence type="ECO:0000256" key="1">
    <source>
        <dbReference type="ARBA" id="ARBA00022630"/>
    </source>
</evidence>
<dbReference type="GO" id="GO:0016491">
    <property type="term" value="F:oxidoreductase activity"/>
    <property type="evidence" value="ECO:0007669"/>
    <property type="project" value="UniProtKB-KW"/>
</dbReference>
<dbReference type="Gene3D" id="3.50.50.60">
    <property type="entry name" value="FAD/NAD(P)-binding domain"/>
    <property type="match status" value="1"/>
</dbReference>
<dbReference type="Proteomes" id="UP000627934">
    <property type="component" value="Unassembled WGS sequence"/>
</dbReference>
<reference evidence="4" key="2">
    <citation type="journal article" date="2018" name="DNA Res.">
        <title>Comparative genome and transcriptome analyses reveal adaptations to opportunistic infections in woody plant degrading pathogens of Botryosphaeriaceae.</title>
        <authorList>
            <person name="Yan J.Y."/>
            <person name="Zhao W.S."/>
            <person name="Chen Z."/>
            <person name="Xing Q.K."/>
            <person name="Zhang W."/>
            <person name="Chethana K.W.T."/>
            <person name="Xue M.F."/>
            <person name="Xu J.P."/>
            <person name="Phillips A.J.L."/>
            <person name="Wang Y."/>
            <person name="Liu J.H."/>
            <person name="Liu M."/>
            <person name="Zhou Y."/>
            <person name="Jayawardena R.S."/>
            <person name="Manawasinghe I.S."/>
            <person name="Huang J.B."/>
            <person name="Qiao G.H."/>
            <person name="Fu C.Y."/>
            <person name="Guo F.F."/>
            <person name="Dissanayake A.J."/>
            <person name="Peng Y.L."/>
            <person name="Hyde K.D."/>
            <person name="Li X.H."/>
        </authorList>
    </citation>
    <scope>NUCLEOTIDE SEQUENCE</scope>
    <source>
        <strain evidence="4">CSS-01s</strain>
    </source>
</reference>
<evidence type="ECO:0008006" key="6">
    <source>
        <dbReference type="Google" id="ProtNLM"/>
    </source>
</evidence>
<dbReference type="InterPro" id="IPR050346">
    <property type="entry name" value="FMO-like"/>
</dbReference>
<protein>
    <recommendedName>
        <fullName evidence="6">FAD/NAD(P)-binding domain-containing protein</fullName>
    </recommendedName>
</protein>
<keyword evidence="1" id="KW-0285">Flavoprotein</keyword>